<proteinExistence type="predicted"/>
<keyword evidence="2" id="KW-1185">Reference proteome</keyword>
<dbReference type="PROSITE" id="PS51257">
    <property type="entry name" value="PROKAR_LIPOPROTEIN"/>
    <property type="match status" value="1"/>
</dbReference>
<dbReference type="Proteomes" id="UP000184516">
    <property type="component" value="Unassembled WGS sequence"/>
</dbReference>
<evidence type="ECO:0000313" key="1">
    <source>
        <dbReference type="EMBL" id="SHF87696.1"/>
    </source>
</evidence>
<protein>
    <recommendedName>
        <fullName evidence="3">Intein N-terminal splicing region</fullName>
    </recommendedName>
</protein>
<dbReference type="EMBL" id="FQWB01000001">
    <property type="protein sequence ID" value="SHF87696.1"/>
    <property type="molecule type" value="Genomic_DNA"/>
</dbReference>
<reference evidence="2" key="1">
    <citation type="submission" date="2016-11" db="EMBL/GenBank/DDBJ databases">
        <authorList>
            <person name="Varghese N."/>
            <person name="Submissions S."/>
        </authorList>
    </citation>
    <scope>NUCLEOTIDE SEQUENCE [LARGE SCALE GENOMIC DNA]</scope>
    <source>
        <strain evidence="2">DSM 19978</strain>
    </source>
</reference>
<evidence type="ECO:0008006" key="3">
    <source>
        <dbReference type="Google" id="ProtNLM"/>
    </source>
</evidence>
<dbReference type="STRING" id="468056.SAMN05443549_101664"/>
<dbReference type="RefSeq" id="WP_073367885.1">
    <property type="nucleotide sequence ID" value="NZ_FQWB01000001.1"/>
</dbReference>
<dbReference type="AlphaFoldDB" id="A0A1M5F894"/>
<gene>
    <name evidence="1" type="ORF">SAMN05443549_101664</name>
</gene>
<accession>A0A1M5F894</accession>
<sequence length="206" mass="24374">MRVLFFLILLLTVQSCATKKDSNKRLLPEGIKSGTEETFVVVNNQKKLLHKKEMIFTGNGRIKYSKTVDSLGNLLQETKKKLWFVVELYPDKEPYYCKTRWKPKQRERISCYTKKQYKQNEAIYHYNTDGTIDKIVDNFTTFHTQYFYYTNKELSKIVIRDKNSNLVDEVLIHCATKDEKGACLKEIRISTQTNRKEEILFSPNYD</sequence>
<organism evidence="1 2">
    <name type="scientific">Flavobacterium fluvii</name>
    <dbReference type="NCBI Taxonomy" id="468056"/>
    <lineage>
        <taxon>Bacteria</taxon>
        <taxon>Pseudomonadati</taxon>
        <taxon>Bacteroidota</taxon>
        <taxon>Flavobacteriia</taxon>
        <taxon>Flavobacteriales</taxon>
        <taxon>Flavobacteriaceae</taxon>
        <taxon>Flavobacterium</taxon>
    </lineage>
</organism>
<name>A0A1M5F894_9FLAO</name>
<evidence type="ECO:0000313" key="2">
    <source>
        <dbReference type="Proteomes" id="UP000184516"/>
    </source>
</evidence>
<dbReference type="OrthoDB" id="1347089at2"/>